<dbReference type="RefSeq" id="WP_148700716.1">
    <property type="nucleotide sequence ID" value="NZ_CP007174.1"/>
</dbReference>
<proteinExistence type="predicted"/>
<name>A0A075MTF0_9ARCH</name>
<feature type="transmembrane region" description="Helical" evidence="1">
    <location>
        <begin position="73"/>
        <end position="93"/>
    </location>
</feature>
<dbReference type="GeneID" id="41597757"/>
<dbReference type="EMBL" id="CP007174">
    <property type="protein sequence ID" value="AIF84067.1"/>
    <property type="molecule type" value="Genomic_DNA"/>
</dbReference>
<keyword evidence="1" id="KW-0812">Transmembrane</keyword>
<accession>A0A075MTF0</accession>
<dbReference type="STRING" id="1459636.NTE_02010"/>
<organism evidence="2 3">
    <name type="scientific">Candidatus Nitrososphaera evergladensis SR1</name>
    <dbReference type="NCBI Taxonomy" id="1459636"/>
    <lineage>
        <taxon>Archaea</taxon>
        <taxon>Nitrososphaerota</taxon>
        <taxon>Nitrososphaeria</taxon>
        <taxon>Nitrososphaerales</taxon>
        <taxon>Nitrososphaeraceae</taxon>
        <taxon>Nitrososphaera</taxon>
    </lineage>
</organism>
<evidence type="ECO:0000313" key="3">
    <source>
        <dbReference type="Proteomes" id="UP000028194"/>
    </source>
</evidence>
<dbReference type="HOGENOM" id="CLU_1860617_0_0_2"/>
<dbReference type="KEGG" id="nev:NTE_02010"/>
<feature type="transmembrane region" description="Helical" evidence="1">
    <location>
        <begin position="42"/>
        <end position="61"/>
    </location>
</feature>
<protein>
    <submittedName>
        <fullName evidence="2">Uncharacterized protein</fullName>
    </submittedName>
</protein>
<keyword evidence="1" id="KW-1133">Transmembrane helix</keyword>
<sequence length="137" mass="15232">MDAKAPAYNIGRWHRPRVYGTIVALYFLVVGAVGFIPLGVVSLMFIPFLGLSILAGIITLRESEGKYVRAFQYGMLIGWLLPSVWVVHLVAGIGGSQPDDATSTPIMVSMWTANILMYIFLYKRYSRSPTKSALFQQ</sequence>
<reference evidence="2 3" key="1">
    <citation type="journal article" date="2014" name="PLoS ONE">
        <title>Genome Sequence of Candidatus Nitrososphaera evergladensis from Group I.1b Enriched from Everglades Soil Reveals Novel Genomic Features of the Ammonia-Oxidizing Archaea.</title>
        <authorList>
            <person name="Zhalnina K.V."/>
            <person name="Dias R."/>
            <person name="Leonard M.T."/>
            <person name="Dorr de Quadros P."/>
            <person name="Camargo F.A."/>
            <person name="Drew J.C."/>
            <person name="Farmerie W.G."/>
            <person name="Daroub S.H."/>
            <person name="Triplett E.W."/>
        </authorList>
    </citation>
    <scope>NUCLEOTIDE SEQUENCE [LARGE SCALE GENOMIC DNA]</scope>
    <source>
        <strain evidence="2 3">SR1</strain>
    </source>
</reference>
<keyword evidence="3" id="KW-1185">Reference proteome</keyword>
<keyword evidence="1" id="KW-0472">Membrane</keyword>
<gene>
    <name evidence="2" type="ORF">NTE_02010</name>
</gene>
<feature type="transmembrane region" description="Helical" evidence="1">
    <location>
        <begin position="105"/>
        <end position="122"/>
    </location>
</feature>
<dbReference type="AlphaFoldDB" id="A0A075MTF0"/>
<feature type="transmembrane region" description="Helical" evidence="1">
    <location>
        <begin position="18"/>
        <end position="36"/>
    </location>
</feature>
<evidence type="ECO:0000256" key="1">
    <source>
        <dbReference type="SAM" id="Phobius"/>
    </source>
</evidence>
<dbReference type="Proteomes" id="UP000028194">
    <property type="component" value="Chromosome"/>
</dbReference>
<evidence type="ECO:0000313" key="2">
    <source>
        <dbReference type="EMBL" id="AIF84067.1"/>
    </source>
</evidence>